<reference evidence="1 2" key="2">
    <citation type="submission" date="2018-03" db="EMBL/GenBank/DDBJ databases">
        <authorList>
            <person name="Keele B.F."/>
        </authorList>
    </citation>
    <scope>NUCLEOTIDE SEQUENCE [LARGE SCALE GENOMIC DNA]</scope>
    <source>
        <strain evidence="1 2">CCALA 016</strain>
    </source>
</reference>
<evidence type="ECO:0000313" key="1">
    <source>
        <dbReference type="EMBL" id="PSF35393.1"/>
    </source>
</evidence>
<organism evidence="1 2">
    <name type="scientific">Aphanothece hegewaldii CCALA 016</name>
    <dbReference type="NCBI Taxonomy" id="2107694"/>
    <lineage>
        <taxon>Bacteria</taxon>
        <taxon>Bacillati</taxon>
        <taxon>Cyanobacteriota</taxon>
        <taxon>Cyanophyceae</taxon>
        <taxon>Oscillatoriophycideae</taxon>
        <taxon>Chroococcales</taxon>
        <taxon>Aphanothecaceae</taxon>
        <taxon>Aphanothece</taxon>
    </lineage>
</organism>
<reference evidence="1 2" key="1">
    <citation type="submission" date="2018-03" db="EMBL/GenBank/DDBJ databases">
        <title>The ancient ancestry and fast evolution of plastids.</title>
        <authorList>
            <person name="Moore K.R."/>
            <person name="Magnabosco C."/>
            <person name="Momper L."/>
            <person name="Gold D.A."/>
            <person name="Bosak T."/>
            <person name="Fournier G.P."/>
        </authorList>
    </citation>
    <scope>NUCLEOTIDE SEQUENCE [LARGE SCALE GENOMIC DNA]</scope>
    <source>
        <strain evidence="1 2">CCALA 016</strain>
    </source>
</reference>
<dbReference type="AlphaFoldDB" id="A0A2T1LUU3"/>
<dbReference type="Proteomes" id="UP000239001">
    <property type="component" value="Unassembled WGS sequence"/>
</dbReference>
<protein>
    <submittedName>
        <fullName evidence="1">Uncharacterized protein</fullName>
    </submittedName>
</protein>
<gene>
    <name evidence="1" type="ORF">C7H19_16555</name>
</gene>
<dbReference type="Pfam" id="PF11316">
    <property type="entry name" value="Rhamno_transf"/>
    <property type="match status" value="1"/>
</dbReference>
<keyword evidence="2" id="KW-1185">Reference proteome</keyword>
<sequence length="340" mass="41099">MKILSESLKQFWIFLIKFMINLFQHFLITPFNVDIGIKPRNYQLDIQYLTSRLNLFEEVCYSSIYEQSNKNFLWLIFFDQETPDFIKTKINQWSNWKNFKPIYTPSKVNFYYFLIQSIQDHLQENTQFIITTGIDSDDTICYNFIDLIQQQFNQQEFEYINFPFGYILHRDGLFMRQYLSSPFVSLIEKNDNFVTCKIISHQQIFKLSKLGLPVRQIFTLPTWLQVVHDNNWLTHRDINAIPQSINKLKVNFKIYEFANSYLIKNYSQTLFYYLKTSIFGNKYEFTIKQKLKFVLYLVAPLIAKQYLKLSSKFKNNQIKLSSEEIKKLCFQQPNFWRRND</sequence>
<dbReference type="EMBL" id="PXOH01000020">
    <property type="protein sequence ID" value="PSF35393.1"/>
    <property type="molecule type" value="Genomic_DNA"/>
</dbReference>
<dbReference type="InterPro" id="IPR021466">
    <property type="entry name" value="Put_rhamnosyl_transferase"/>
</dbReference>
<comment type="caution">
    <text evidence="1">The sequence shown here is derived from an EMBL/GenBank/DDBJ whole genome shotgun (WGS) entry which is preliminary data.</text>
</comment>
<evidence type="ECO:0000313" key="2">
    <source>
        <dbReference type="Proteomes" id="UP000239001"/>
    </source>
</evidence>
<name>A0A2T1LUU3_9CHRO</name>
<accession>A0A2T1LUU3</accession>
<dbReference type="OrthoDB" id="9771846at2"/>
<proteinExistence type="predicted"/>